<dbReference type="Gene3D" id="3.40.50.720">
    <property type="entry name" value="NAD(P)-binding Rossmann-like Domain"/>
    <property type="match status" value="1"/>
</dbReference>
<evidence type="ECO:0000313" key="2">
    <source>
        <dbReference type="Proteomes" id="UP001153618"/>
    </source>
</evidence>
<dbReference type="InterPro" id="IPR002347">
    <property type="entry name" value="SDR_fam"/>
</dbReference>
<name>A0A9W4I1G4_PENOL</name>
<dbReference type="Proteomes" id="UP001153618">
    <property type="component" value="Unassembled WGS sequence"/>
</dbReference>
<comment type="caution">
    <text evidence="1">The sequence shown here is derived from an EMBL/GenBank/DDBJ whole genome shotgun (WGS) entry which is preliminary data.</text>
</comment>
<reference evidence="1" key="1">
    <citation type="submission" date="2021-07" db="EMBL/GenBank/DDBJ databases">
        <authorList>
            <person name="Branca A.L. A."/>
        </authorList>
    </citation>
    <scope>NUCLEOTIDE SEQUENCE</scope>
</reference>
<dbReference type="AlphaFoldDB" id="A0A9W4I1G4"/>
<keyword evidence="2" id="KW-1185">Reference proteome</keyword>
<dbReference type="OrthoDB" id="5336600at2759"/>
<dbReference type="InterPro" id="IPR036291">
    <property type="entry name" value="NAD(P)-bd_dom_sf"/>
</dbReference>
<dbReference type="SUPFAM" id="SSF51735">
    <property type="entry name" value="NAD(P)-binding Rossmann-fold domains"/>
    <property type="match status" value="1"/>
</dbReference>
<accession>A0A9W4I1G4</accession>
<dbReference type="PANTHER" id="PTHR43431:SF1">
    <property type="entry name" value="OS08G0476300 PROTEIN"/>
    <property type="match status" value="1"/>
</dbReference>
<protein>
    <recommendedName>
        <fullName evidence="3">Short-chain dehydrogenase</fullName>
    </recommendedName>
</protein>
<dbReference type="Pfam" id="PF00106">
    <property type="entry name" value="adh_short"/>
    <property type="match status" value="1"/>
</dbReference>
<evidence type="ECO:0008006" key="3">
    <source>
        <dbReference type="Google" id="ProtNLM"/>
    </source>
</evidence>
<dbReference type="PANTHER" id="PTHR43431">
    <property type="entry name" value="OXIDOREDUCTASE, SHORT CHAIN DEHYDROGENASE/REDUCTASE FAMILY (AFU_ORTHOLOGUE AFUA_5G14000)"/>
    <property type="match status" value="1"/>
</dbReference>
<dbReference type="EMBL" id="CAJVOS010000041">
    <property type="protein sequence ID" value="CAG8189695.1"/>
    <property type="molecule type" value="Genomic_DNA"/>
</dbReference>
<sequence length="244" mass="27174">MTASENRSIAIGGVGSSMSRSLVLWLASLGWNVALLSRSENTLSTIANEVKKAQSNNKSQVVYRTADAADQNDLKAALDWCVEQFNCKLDVLNYNAAHVTESNVIDLTPEDLEQDFRISGVGTLVAGQWFMKNARLDYLPEGEHPLYLVTGGILDKEPELVFSSLCAAKSASQTLSRLFRILPESFDIMDGMPLVSRRITDPFTSEHTDGFAPDVIIQRLFKPFFEGRERLQNGKESWVIERVL</sequence>
<gene>
    <name evidence="1" type="ORF">POLS_LOCUS7183</name>
</gene>
<proteinExistence type="predicted"/>
<evidence type="ECO:0000313" key="1">
    <source>
        <dbReference type="EMBL" id="CAG8189695.1"/>
    </source>
</evidence>
<organism evidence="1 2">
    <name type="scientific">Penicillium olsonii</name>
    <dbReference type="NCBI Taxonomy" id="99116"/>
    <lineage>
        <taxon>Eukaryota</taxon>
        <taxon>Fungi</taxon>
        <taxon>Dikarya</taxon>
        <taxon>Ascomycota</taxon>
        <taxon>Pezizomycotina</taxon>
        <taxon>Eurotiomycetes</taxon>
        <taxon>Eurotiomycetidae</taxon>
        <taxon>Eurotiales</taxon>
        <taxon>Aspergillaceae</taxon>
        <taxon>Penicillium</taxon>
    </lineage>
</organism>